<protein>
    <submittedName>
        <fullName evidence="1">8768_t:CDS:1</fullName>
    </submittedName>
</protein>
<evidence type="ECO:0000313" key="1">
    <source>
        <dbReference type="EMBL" id="CAG8616404.1"/>
    </source>
</evidence>
<gene>
    <name evidence="1" type="ORF">GMARGA_LOCUS7614</name>
</gene>
<feature type="non-terminal residue" evidence="1">
    <location>
        <position position="86"/>
    </location>
</feature>
<evidence type="ECO:0000313" key="2">
    <source>
        <dbReference type="Proteomes" id="UP000789901"/>
    </source>
</evidence>
<keyword evidence="2" id="KW-1185">Reference proteome</keyword>
<name>A0ABN7UK22_GIGMA</name>
<sequence length="86" mass="10128">MKNITYYALDFLKYELCKSLSSLGTFSNIKLVGLCGTYEDGIEKINKRLSCGYEPWSGFMVNYWTYPYLEYVLMTQFDEFTIFAHI</sequence>
<reference evidence="1 2" key="1">
    <citation type="submission" date="2021-06" db="EMBL/GenBank/DDBJ databases">
        <authorList>
            <person name="Kallberg Y."/>
            <person name="Tangrot J."/>
            <person name="Rosling A."/>
        </authorList>
    </citation>
    <scope>NUCLEOTIDE SEQUENCE [LARGE SCALE GENOMIC DNA]</scope>
    <source>
        <strain evidence="1 2">120-4 pot B 10/14</strain>
    </source>
</reference>
<accession>A0ABN7UK22</accession>
<comment type="caution">
    <text evidence="1">The sequence shown here is derived from an EMBL/GenBank/DDBJ whole genome shotgun (WGS) entry which is preliminary data.</text>
</comment>
<dbReference type="Gene3D" id="3.40.50.150">
    <property type="entry name" value="Vaccinia Virus protein VP39"/>
    <property type="match status" value="1"/>
</dbReference>
<dbReference type="EMBL" id="CAJVQB010003735">
    <property type="protein sequence ID" value="CAG8616404.1"/>
    <property type="molecule type" value="Genomic_DNA"/>
</dbReference>
<dbReference type="InterPro" id="IPR029063">
    <property type="entry name" value="SAM-dependent_MTases_sf"/>
</dbReference>
<dbReference type="Proteomes" id="UP000789901">
    <property type="component" value="Unassembled WGS sequence"/>
</dbReference>
<proteinExistence type="predicted"/>
<organism evidence="1 2">
    <name type="scientific">Gigaspora margarita</name>
    <dbReference type="NCBI Taxonomy" id="4874"/>
    <lineage>
        <taxon>Eukaryota</taxon>
        <taxon>Fungi</taxon>
        <taxon>Fungi incertae sedis</taxon>
        <taxon>Mucoromycota</taxon>
        <taxon>Glomeromycotina</taxon>
        <taxon>Glomeromycetes</taxon>
        <taxon>Diversisporales</taxon>
        <taxon>Gigasporaceae</taxon>
        <taxon>Gigaspora</taxon>
    </lineage>
</organism>